<gene>
    <name evidence="2" type="ORF">PHLGIDRAFT_128888</name>
</gene>
<feature type="transmembrane region" description="Helical" evidence="1">
    <location>
        <begin position="44"/>
        <end position="70"/>
    </location>
</feature>
<evidence type="ECO:0000313" key="3">
    <source>
        <dbReference type="Proteomes" id="UP000053257"/>
    </source>
</evidence>
<evidence type="ECO:0000313" key="2">
    <source>
        <dbReference type="EMBL" id="KIP05459.1"/>
    </source>
</evidence>
<dbReference type="OrthoDB" id="3159957at2759"/>
<organism evidence="2 3">
    <name type="scientific">Phlebiopsis gigantea (strain 11061_1 CR5-6)</name>
    <name type="common">White-rot fungus</name>
    <name type="synonym">Peniophora gigantea</name>
    <dbReference type="NCBI Taxonomy" id="745531"/>
    <lineage>
        <taxon>Eukaryota</taxon>
        <taxon>Fungi</taxon>
        <taxon>Dikarya</taxon>
        <taxon>Basidiomycota</taxon>
        <taxon>Agaricomycotina</taxon>
        <taxon>Agaricomycetes</taxon>
        <taxon>Polyporales</taxon>
        <taxon>Phanerochaetaceae</taxon>
        <taxon>Phlebiopsis</taxon>
    </lineage>
</organism>
<protein>
    <submittedName>
        <fullName evidence="2">Uncharacterized protein</fullName>
    </submittedName>
</protein>
<feature type="transmembrane region" description="Helical" evidence="1">
    <location>
        <begin position="77"/>
        <end position="97"/>
    </location>
</feature>
<dbReference type="STRING" id="745531.A0A0C3NKE5"/>
<name>A0A0C3NKE5_PHLG1</name>
<proteinExistence type="predicted"/>
<dbReference type="EMBL" id="KN840543">
    <property type="protein sequence ID" value="KIP05459.1"/>
    <property type="molecule type" value="Genomic_DNA"/>
</dbReference>
<keyword evidence="1" id="KW-1133">Transmembrane helix</keyword>
<reference evidence="2 3" key="1">
    <citation type="journal article" date="2014" name="PLoS Genet.">
        <title>Analysis of the Phlebiopsis gigantea genome, transcriptome and secretome provides insight into its pioneer colonization strategies of wood.</title>
        <authorList>
            <person name="Hori C."/>
            <person name="Ishida T."/>
            <person name="Igarashi K."/>
            <person name="Samejima M."/>
            <person name="Suzuki H."/>
            <person name="Master E."/>
            <person name="Ferreira P."/>
            <person name="Ruiz-Duenas F.J."/>
            <person name="Held B."/>
            <person name="Canessa P."/>
            <person name="Larrondo L.F."/>
            <person name="Schmoll M."/>
            <person name="Druzhinina I.S."/>
            <person name="Kubicek C.P."/>
            <person name="Gaskell J.A."/>
            <person name="Kersten P."/>
            <person name="St John F."/>
            <person name="Glasner J."/>
            <person name="Sabat G."/>
            <person name="Splinter BonDurant S."/>
            <person name="Syed K."/>
            <person name="Yadav J."/>
            <person name="Mgbeahuruike A.C."/>
            <person name="Kovalchuk A."/>
            <person name="Asiegbu F.O."/>
            <person name="Lackner G."/>
            <person name="Hoffmeister D."/>
            <person name="Rencoret J."/>
            <person name="Gutierrez A."/>
            <person name="Sun H."/>
            <person name="Lindquist E."/>
            <person name="Barry K."/>
            <person name="Riley R."/>
            <person name="Grigoriev I.V."/>
            <person name="Henrissat B."/>
            <person name="Kues U."/>
            <person name="Berka R.M."/>
            <person name="Martinez A.T."/>
            <person name="Covert S.F."/>
            <person name="Blanchette R.A."/>
            <person name="Cullen D."/>
        </authorList>
    </citation>
    <scope>NUCLEOTIDE SEQUENCE [LARGE SCALE GENOMIC DNA]</scope>
    <source>
        <strain evidence="2 3">11061_1 CR5-6</strain>
    </source>
</reference>
<sequence>MSGDMHSYFETSVATVRRVVEHIDQAYAKPGVSYAARSFQKRPIFTAFAVIFAALSLLPVLSFTFFSLFVAGTFLSVALCGAVVASLLATLVAGGILAGTLVLLFFVASVLTACTIATLLVVRLALLVRTRGAGDGAVQWSQEIRGRWRGRADENLKESHASDDFQLDMTTFQEDKSDSESTVIVGAPEYQVKEVDYDVKSEASEG</sequence>
<feature type="transmembrane region" description="Helical" evidence="1">
    <location>
        <begin position="103"/>
        <end position="122"/>
    </location>
</feature>
<keyword evidence="3" id="KW-1185">Reference proteome</keyword>
<evidence type="ECO:0000256" key="1">
    <source>
        <dbReference type="SAM" id="Phobius"/>
    </source>
</evidence>
<accession>A0A0C3NKE5</accession>
<keyword evidence="1" id="KW-0472">Membrane</keyword>
<dbReference type="Pfam" id="PF16015">
    <property type="entry name" value="Promethin"/>
    <property type="match status" value="1"/>
</dbReference>
<dbReference type="Proteomes" id="UP000053257">
    <property type="component" value="Unassembled WGS sequence"/>
</dbReference>
<dbReference type="HOGENOM" id="CLU_1283665_0_0_1"/>
<keyword evidence="1" id="KW-0812">Transmembrane</keyword>
<dbReference type="AlphaFoldDB" id="A0A0C3NKE5"/>